<name>A0ACC2SMP0_9FUNG</name>
<gene>
    <name evidence="1" type="ORF">DSO57_1000117</name>
</gene>
<sequence>MSSVLPCITLAITSRDYSSRAASTNPILRLGFPVVCLCCASEHDIGPFFPMFYHEYGPKDLPTKKIHHIKMEYTDWDFPVVYTLHQRKLKTLPLATKDYKGILLYSSFQTCLPHILQYTVDAQ</sequence>
<accession>A0ACC2SMP0</accession>
<keyword evidence="2" id="KW-1185">Reference proteome</keyword>
<evidence type="ECO:0000313" key="2">
    <source>
        <dbReference type="Proteomes" id="UP001165960"/>
    </source>
</evidence>
<comment type="caution">
    <text evidence="1">The sequence shown here is derived from an EMBL/GenBank/DDBJ whole genome shotgun (WGS) entry which is preliminary data.</text>
</comment>
<dbReference type="Proteomes" id="UP001165960">
    <property type="component" value="Unassembled WGS sequence"/>
</dbReference>
<reference evidence="1" key="1">
    <citation type="submission" date="2022-04" db="EMBL/GenBank/DDBJ databases">
        <title>Genome of the entomopathogenic fungus Entomophthora muscae.</title>
        <authorList>
            <person name="Elya C."/>
            <person name="Lovett B.R."/>
            <person name="Lee E."/>
            <person name="Macias A.M."/>
            <person name="Hajek A.E."/>
            <person name="De Bivort B.L."/>
            <person name="Kasson M.T."/>
            <person name="De Fine Licht H.H."/>
            <person name="Stajich J.E."/>
        </authorList>
    </citation>
    <scope>NUCLEOTIDE SEQUENCE</scope>
    <source>
        <strain evidence="1">Berkeley</strain>
    </source>
</reference>
<protein>
    <submittedName>
        <fullName evidence="1">Uncharacterized protein</fullName>
    </submittedName>
</protein>
<organism evidence="1 2">
    <name type="scientific">Entomophthora muscae</name>
    <dbReference type="NCBI Taxonomy" id="34485"/>
    <lineage>
        <taxon>Eukaryota</taxon>
        <taxon>Fungi</taxon>
        <taxon>Fungi incertae sedis</taxon>
        <taxon>Zoopagomycota</taxon>
        <taxon>Entomophthoromycotina</taxon>
        <taxon>Entomophthoromycetes</taxon>
        <taxon>Entomophthorales</taxon>
        <taxon>Entomophthoraceae</taxon>
        <taxon>Entomophthora</taxon>
    </lineage>
</organism>
<evidence type="ECO:0000313" key="1">
    <source>
        <dbReference type="EMBL" id="KAJ9063539.1"/>
    </source>
</evidence>
<dbReference type="EMBL" id="QTSX02004971">
    <property type="protein sequence ID" value="KAJ9063539.1"/>
    <property type="molecule type" value="Genomic_DNA"/>
</dbReference>
<proteinExistence type="predicted"/>